<evidence type="ECO:0000313" key="2">
    <source>
        <dbReference type="EMBL" id="KUJ21861.1"/>
    </source>
</evidence>
<evidence type="ECO:0000313" key="3">
    <source>
        <dbReference type="Proteomes" id="UP000070700"/>
    </source>
</evidence>
<keyword evidence="1" id="KW-1133">Transmembrane helix</keyword>
<dbReference type="EMBL" id="KQ947407">
    <property type="protein sequence ID" value="KUJ21861.1"/>
    <property type="molecule type" value="Genomic_DNA"/>
</dbReference>
<dbReference type="GeneID" id="28831921"/>
<dbReference type="OrthoDB" id="5406607at2759"/>
<reference evidence="2 3" key="1">
    <citation type="submission" date="2015-10" db="EMBL/GenBank/DDBJ databases">
        <title>Full genome of DAOMC 229536 Phialocephala scopiformis, a fungal endophyte of spruce producing the potent anti-insectan compound rugulosin.</title>
        <authorList>
            <consortium name="DOE Joint Genome Institute"/>
            <person name="Walker A.K."/>
            <person name="Frasz S.L."/>
            <person name="Seifert K.A."/>
            <person name="Miller J.D."/>
            <person name="Mondo S.J."/>
            <person name="Labutti K."/>
            <person name="Lipzen A."/>
            <person name="Dockter R."/>
            <person name="Kennedy M."/>
            <person name="Grigoriev I.V."/>
            <person name="Spatafora J.W."/>
        </authorList>
    </citation>
    <scope>NUCLEOTIDE SEQUENCE [LARGE SCALE GENOMIC DNA]</scope>
    <source>
        <strain evidence="2 3">CBS 120377</strain>
    </source>
</reference>
<feature type="transmembrane region" description="Helical" evidence="1">
    <location>
        <begin position="402"/>
        <end position="424"/>
    </location>
</feature>
<gene>
    <name evidence="2" type="ORF">LY89DRAFT_778229</name>
</gene>
<evidence type="ECO:0000256" key="1">
    <source>
        <dbReference type="SAM" id="Phobius"/>
    </source>
</evidence>
<accession>A0A194XNX0</accession>
<protein>
    <submittedName>
        <fullName evidence="2">Uncharacterized protein</fullName>
    </submittedName>
</protein>
<keyword evidence="3" id="KW-1185">Reference proteome</keyword>
<proteinExistence type="predicted"/>
<dbReference type="KEGG" id="psco:LY89DRAFT_778229"/>
<feature type="transmembrane region" description="Helical" evidence="1">
    <location>
        <begin position="242"/>
        <end position="266"/>
    </location>
</feature>
<sequence length="432" mass="47403">MNFTLVVPNGTTNHGNPHLLCTPPKWYDVALFYFANYFAHAATVVSYPGQGTLETALAVVKALLLPGTGVFPAAETTLRHPALIRGDALAQANRARALCMVVKSRPRRLCFVNNPRRGIAALRPNNFQLERLDAKHRWWECKSAEGRVSMGSTIHGEFKLPRGYDLNYVPLTASLEFAKPGEVLVDPGTTTESMTGPMFLDYSPRLESTYNFPKLFVSLAQATWACVTLYRARGDQIERYGYAAFGLTVAPYACMSIINIVANLLAPDYPSIFLVRTPSMDEAEAKGGYCSGELHVKINPESAVMHDEYTYSAAESGILGVLLSLTPLAIIGGLSHFRNQKSTSIQRGFTMSWVVFGIFTAVNSASVYSSVDYDWSGQRLLGNGRFSSLGYAYKSSLVLRNIYFMAVWGVASIGGMVVVGKMIAEYGICTWI</sequence>
<feature type="transmembrane region" description="Helical" evidence="1">
    <location>
        <begin position="349"/>
        <end position="371"/>
    </location>
</feature>
<dbReference type="AlphaFoldDB" id="A0A194XNX0"/>
<organism evidence="2 3">
    <name type="scientific">Mollisia scopiformis</name>
    <name type="common">Conifer needle endophyte fungus</name>
    <name type="synonym">Phialocephala scopiformis</name>
    <dbReference type="NCBI Taxonomy" id="149040"/>
    <lineage>
        <taxon>Eukaryota</taxon>
        <taxon>Fungi</taxon>
        <taxon>Dikarya</taxon>
        <taxon>Ascomycota</taxon>
        <taxon>Pezizomycotina</taxon>
        <taxon>Leotiomycetes</taxon>
        <taxon>Helotiales</taxon>
        <taxon>Mollisiaceae</taxon>
        <taxon>Mollisia</taxon>
    </lineage>
</organism>
<keyword evidence="1" id="KW-0472">Membrane</keyword>
<dbReference type="Proteomes" id="UP000070700">
    <property type="component" value="Unassembled WGS sequence"/>
</dbReference>
<feature type="transmembrane region" description="Helical" evidence="1">
    <location>
        <begin position="317"/>
        <end position="337"/>
    </location>
</feature>
<dbReference type="RefSeq" id="XP_018076216.1">
    <property type="nucleotide sequence ID" value="XM_018222195.1"/>
</dbReference>
<name>A0A194XNX0_MOLSC</name>
<dbReference type="InParanoid" id="A0A194XNX0"/>
<keyword evidence="1" id="KW-0812">Transmembrane</keyword>